<proteinExistence type="predicted"/>
<organism evidence="2 3">
    <name type="scientific">Ficus carica</name>
    <name type="common">Common fig</name>
    <dbReference type="NCBI Taxonomy" id="3494"/>
    <lineage>
        <taxon>Eukaryota</taxon>
        <taxon>Viridiplantae</taxon>
        <taxon>Streptophyta</taxon>
        <taxon>Embryophyta</taxon>
        <taxon>Tracheophyta</taxon>
        <taxon>Spermatophyta</taxon>
        <taxon>Magnoliopsida</taxon>
        <taxon>eudicotyledons</taxon>
        <taxon>Gunneridae</taxon>
        <taxon>Pentapetalae</taxon>
        <taxon>rosids</taxon>
        <taxon>fabids</taxon>
        <taxon>Rosales</taxon>
        <taxon>Moraceae</taxon>
        <taxon>Ficeae</taxon>
        <taxon>Ficus</taxon>
    </lineage>
</organism>
<reference evidence="2" key="1">
    <citation type="submission" date="2023-07" db="EMBL/GenBank/DDBJ databases">
        <title>draft genome sequence of fig (Ficus carica).</title>
        <authorList>
            <person name="Takahashi T."/>
            <person name="Nishimura K."/>
        </authorList>
    </citation>
    <scope>NUCLEOTIDE SEQUENCE</scope>
</reference>
<evidence type="ECO:0000313" key="2">
    <source>
        <dbReference type="EMBL" id="GMN30441.1"/>
    </source>
</evidence>
<protein>
    <submittedName>
        <fullName evidence="2">Uncharacterized protein</fullName>
    </submittedName>
</protein>
<feature type="compositionally biased region" description="Basic and acidic residues" evidence="1">
    <location>
        <begin position="96"/>
        <end position="106"/>
    </location>
</feature>
<dbReference type="EMBL" id="BTGU01001859">
    <property type="protein sequence ID" value="GMN30441.1"/>
    <property type="molecule type" value="Genomic_DNA"/>
</dbReference>
<name>A0AA87ZWS8_FICCA</name>
<dbReference type="AlphaFoldDB" id="A0AA87ZWS8"/>
<dbReference type="Proteomes" id="UP001187192">
    <property type="component" value="Unassembled WGS sequence"/>
</dbReference>
<evidence type="ECO:0000256" key="1">
    <source>
        <dbReference type="SAM" id="MobiDB-lite"/>
    </source>
</evidence>
<accession>A0AA87ZWS8</accession>
<gene>
    <name evidence="2" type="ORF">TIFTF001_041460</name>
</gene>
<evidence type="ECO:0000313" key="3">
    <source>
        <dbReference type="Proteomes" id="UP001187192"/>
    </source>
</evidence>
<keyword evidence="3" id="KW-1185">Reference proteome</keyword>
<feature type="region of interest" description="Disordered" evidence="1">
    <location>
        <begin position="81"/>
        <end position="109"/>
    </location>
</feature>
<sequence length="316" mass="35016">MLTRSIGSRTYWIASSPPELDREGKEKSIAMERGLHASPSLRTGEAVDFVGIAKTTMFSREGTGVVENRARRSRQRRMELGGKIGVGGGGSGVIGRGREKLAEGTKRERRTRHQLLQNQPEQLVIRKPQNPQIRQRPKRGKLTTDLIVPQIQNFQVAKQLNGISFEELTTQTVMTQVQMTNGVHQAPDVLHRNRNRAVELVSAQIDTLDIAQLGQDIGNVAPELIGVQIEDLHLLKIGEPVGKSALESVLGEIEILQIPEITDPLRDRAVELVPRQNQMLKRGHPFLRPHVAPRQGYDGDDGLPVVGLATAGLRRR</sequence>
<feature type="compositionally biased region" description="Gly residues" evidence="1">
    <location>
        <begin position="82"/>
        <end position="95"/>
    </location>
</feature>
<comment type="caution">
    <text evidence="2">The sequence shown here is derived from an EMBL/GenBank/DDBJ whole genome shotgun (WGS) entry which is preliminary data.</text>
</comment>